<evidence type="ECO:0000256" key="3">
    <source>
        <dbReference type="ARBA" id="ARBA00023274"/>
    </source>
</evidence>
<dbReference type="PANTHER" id="PTHR11278">
    <property type="entry name" value="40S RIBOSOMAL PROTEIN S7"/>
    <property type="match status" value="1"/>
</dbReference>
<evidence type="ECO:0000313" key="6">
    <source>
        <dbReference type="EMBL" id="CAA0839614.1"/>
    </source>
</evidence>
<dbReference type="Proteomes" id="UP001153555">
    <property type="component" value="Unassembled WGS sequence"/>
</dbReference>
<comment type="similarity">
    <text evidence="1 4">Belongs to the eukaryotic ribosomal protein eS7 family.</text>
</comment>
<dbReference type="Pfam" id="PF01251">
    <property type="entry name" value="Ribosomal_S7e"/>
    <property type="match status" value="1"/>
</dbReference>
<evidence type="ECO:0000313" key="7">
    <source>
        <dbReference type="Proteomes" id="UP001153555"/>
    </source>
</evidence>
<gene>
    <name evidence="6" type="ORF">SHERM_06178</name>
</gene>
<feature type="region of interest" description="Disordered" evidence="5">
    <location>
        <begin position="258"/>
        <end position="294"/>
    </location>
</feature>
<evidence type="ECO:0000256" key="2">
    <source>
        <dbReference type="ARBA" id="ARBA00022980"/>
    </source>
</evidence>
<dbReference type="AlphaFoldDB" id="A0A9N7NYX3"/>
<evidence type="ECO:0000256" key="5">
    <source>
        <dbReference type="SAM" id="MobiDB-lite"/>
    </source>
</evidence>
<evidence type="ECO:0000256" key="1">
    <source>
        <dbReference type="ARBA" id="ARBA00007820"/>
    </source>
</evidence>
<organism evidence="6 7">
    <name type="scientific">Striga hermonthica</name>
    <name type="common">Purple witchweed</name>
    <name type="synonym">Buchnera hermonthica</name>
    <dbReference type="NCBI Taxonomy" id="68872"/>
    <lineage>
        <taxon>Eukaryota</taxon>
        <taxon>Viridiplantae</taxon>
        <taxon>Streptophyta</taxon>
        <taxon>Embryophyta</taxon>
        <taxon>Tracheophyta</taxon>
        <taxon>Spermatophyta</taxon>
        <taxon>Magnoliopsida</taxon>
        <taxon>eudicotyledons</taxon>
        <taxon>Gunneridae</taxon>
        <taxon>Pentapetalae</taxon>
        <taxon>asterids</taxon>
        <taxon>lamiids</taxon>
        <taxon>Lamiales</taxon>
        <taxon>Orobanchaceae</taxon>
        <taxon>Buchnereae</taxon>
        <taxon>Striga</taxon>
    </lineage>
</organism>
<keyword evidence="3 4" id="KW-0687">Ribonucleoprotein</keyword>
<dbReference type="GO" id="GO:0006364">
    <property type="term" value="P:rRNA processing"/>
    <property type="evidence" value="ECO:0007669"/>
    <property type="project" value="TreeGrafter"/>
</dbReference>
<keyword evidence="7" id="KW-1185">Reference proteome</keyword>
<name>A0A9N7NYX3_STRHE</name>
<dbReference type="InterPro" id="IPR000554">
    <property type="entry name" value="Ribosomal_eS7"/>
</dbReference>
<reference evidence="6" key="1">
    <citation type="submission" date="2019-12" db="EMBL/GenBank/DDBJ databases">
        <authorList>
            <person name="Scholes J."/>
        </authorList>
    </citation>
    <scope>NUCLEOTIDE SEQUENCE</scope>
</reference>
<proteinExistence type="inferred from homology"/>
<dbReference type="EMBL" id="CACSLK010031421">
    <property type="protein sequence ID" value="CAA0839614.1"/>
    <property type="molecule type" value="Genomic_DNA"/>
</dbReference>
<dbReference type="GO" id="GO:0003735">
    <property type="term" value="F:structural constituent of ribosome"/>
    <property type="evidence" value="ECO:0007669"/>
    <property type="project" value="InterPro"/>
</dbReference>
<keyword evidence="2 4" id="KW-0689">Ribosomal protein</keyword>
<sequence>MRLCKRRVNRGDGSRAQWQGRHRYRRGVSSPEVRSMWESCERDRAELGCPGLGSIWTNVGQGGTARVRRSPAGTACRKTAGNLEIKSDLKDLYINSASQIDVSGGKKAVVIRVPYRLRKPFCKIQPRLVRELEKKFSRKVNLRYIVRIVRPPKKGFVVQRQRTRTLTVVHDAMLEDIVYPVEIVEKRVRYRLDGSKIMKNFIRSTMTHDSIEVEMGDNLTGHSNHETFEPNENRLVSLPQIFHRRPLILRPYTPRCCSSAAAPPQSTLNRPNPNHPDIPRNVIRSAKNHPLISV</sequence>
<dbReference type="GO" id="GO:0030686">
    <property type="term" value="C:90S preribosome"/>
    <property type="evidence" value="ECO:0007669"/>
    <property type="project" value="TreeGrafter"/>
</dbReference>
<dbReference type="GO" id="GO:0042274">
    <property type="term" value="P:ribosomal small subunit biogenesis"/>
    <property type="evidence" value="ECO:0007669"/>
    <property type="project" value="TreeGrafter"/>
</dbReference>
<dbReference type="GO" id="GO:0022627">
    <property type="term" value="C:cytosolic small ribosomal subunit"/>
    <property type="evidence" value="ECO:0007669"/>
    <property type="project" value="TreeGrafter"/>
</dbReference>
<comment type="caution">
    <text evidence="6">The sequence shown here is derived from an EMBL/GenBank/DDBJ whole genome shotgun (WGS) entry which is preliminary data.</text>
</comment>
<dbReference type="GO" id="GO:0006412">
    <property type="term" value="P:translation"/>
    <property type="evidence" value="ECO:0007669"/>
    <property type="project" value="InterPro"/>
</dbReference>
<accession>A0A9N7NYX3</accession>
<protein>
    <recommendedName>
        <fullName evidence="4">40S ribosomal protein S7</fullName>
    </recommendedName>
</protein>
<dbReference type="GO" id="GO:0032040">
    <property type="term" value="C:small-subunit processome"/>
    <property type="evidence" value="ECO:0007669"/>
    <property type="project" value="TreeGrafter"/>
</dbReference>
<dbReference type="PANTHER" id="PTHR11278:SF0">
    <property type="entry name" value="SMALL RIBOSOMAL SUBUNIT PROTEIN ES7"/>
    <property type="match status" value="1"/>
</dbReference>
<evidence type="ECO:0000256" key="4">
    <source>
        <dbReference type="RuleBase" id="RU364105"/>
    </source>
</evidence>